<dbReference type="EMBL" id="CAJVQA010046218">
    <property type="protein sequence ID" value="CAG8818046.1"/>
    <property type="molecule type" value="Genomic_DNA"/>
</dbReference>
<gene>
    <name evidence="1" type="ORF">CPELLU_LOCUS19402</name>
</gene>
<comment type="caution">
    <text evidence="1">The sequence shown here is derived from an EMBL/GenBank/DDBJ whole genome shotgun (WGS) entry which is preliminary data.</text>
</comment>
<keyword evidence="2" id="KW-1185">Reference proteome</keyword>
<organism evidence="1 2">
    <name type="scientific">Cetraspora pellucida</name>
    <dbReference type="NCBI Taxonomy" id="1433469"/>
    <lineage>
        <taxon>Eukaryota</taxon>
        <taxon>Fungi</taxon>
        <taxon>Fungi incertae sedis</taxon>
        <taxon>Mucoromycota</taxon>
        <taxon>Glomeromycotina</taxon>
        <taxon>Glomeromycetes</taxon>
        <taxon>Diversisporales</taxon>
        <taxon>Gigasporaceae</taxon>
        <taxon>Cetraspora</taxon>
    </lineage>
</organism>
<evidence type="ECO:0000313" key="1">
    <source>
        <dbReference type="EMBL" id="CAG8818046.1"/>
    </source>
</evidence>
<sequence length="56" mass="6347">MTASDSFRHSIKPDGLRMIKGILDESLKINFYFVLPKGVFAKFIKKQPYENKGGGK</sequence>
<reference evidence="1" key="1">
    <citation type="submission" date="2021-06" db="EMBL/GenBank/DDBJ databases">
        <authorList>
            <person name="Kallberg Y."/>
            <person name="Tangrot J."/>
            <person name="Rosling A."/>
        </authorList>
    </citation>
    <scope>NUCLEOTIDE SEQUENCE</scope>
    <source>
        <strain evidence="1">FL966</strain>
    </source>
</reference>
<feature type="non-terminal residue" evidence="1">
    <location>
        <position position="56"/>
    </location>
</feature>
<protein>
    <submittedName>
        <fullName evidence="1">15883_t:CDS:1</fullName>
    </submittedName>
</protein>
<name>A0A9N9KAT1_9GLOM</name>
<proteinExistence type="predicted"/>
<dbReference type="OrthoDB" id="2442361at2759"/>
<accession>A0A9N9KAT1</accession>
<evidence type="ECO:0000313" key="2">
    <source>
        <dbReference type="Proteomes" id="UP000789759"/>
    </source>
</evidence>
<dbReference type="Proteomes" id="UP000789759">
    <property type="component" value="Unassembled WGS sequence"/>
</dbReference>
<dbReference type="AlphaFoldDB" id="A0A9N9KAT1"/>